<feature type="compositionally biased region" description="Polar residues" evidence="5">
    <location>
        <begin position="72"/>
        <end position="109"/>
    </location>
</feature>
<evidence type="ECO:0000256" key="1">
    <source>
        <dbReference type="ARBA" id="ARBA00023015"/>
    </source>
</evidence>
<proteinExistence type="predicted"/>
<dbReference type="PANTHER" id="PTHR31719:SF94">
    <property type="entry name" value="PROTEIN ATAF2"/>
    <property type="match status" value="1"/>
</dbReference>
<keyword evidence="8" id="KW-1185">Reference proteome</keyword>
<evidence type="ECO:0000256" key="5">
    <source>
        <dbReference type="SAM" id="MobiDB-lite"/>
    </source>
</evidence>
<keyword evidence="2" id="KW-0238">DNA-binding</keyword>
<evidence type="ECO:0000313" key="8">
    <source>
        <dbReference type="Proteomes" id="UP001159364"/>
    </source>
</evidence>
<dbReference type="Proteomes" id="UP001159364">
    <property type="component" value="Linkage Group LG08"/>
</dbReference>
<dbReference type="InterPro" id="IPR036093">
    <property type="entry name" value="NAC_dom_sf"/>
</dbReference>
<dbReference type="GO" id="GO:0003677">
    <property type="term" value="F:DNA binding"/>
    <property type="evidence" value="ECO:0007669"/>
    <property type="project" value="UniProtKB-KW"/>
</dbReference>
<keyword evidence="3" id="KW-0804">Transcription</keyword>
<feature type="region of interest" description="Disordered" evidence="5">
    <location>
        <begin position="61"/>
        <end position="109"/>
    </location>
</feature>
<evidence type="ECO:0000256" key="4">
    <source>
        <dbReference type="ARBA" id="ARBA00023242"/>
    </source>
</evidence>
<protein>
    <recommendedName>
        <fullName evidence="6">NAC domain-containing protein</fullName>
    </recommendedName>
</protein>
<dbReference type="EMBL" id="JAIWQS010000008">
    <property type="protein sequence ID" value="KAJ8900562.1"/>
    <property type="molecule type" value="Genomic_DNA"/>
</dbReference>
<dbReference type="InterPro" id="IPR003441">
    <property type="entry name" value="NAC-dom"/>
</dbReference>
<gene>
    <name evidence="7" type="ORF">K2173_025339</name>
</gene>
<dbReference type="AlphaFoldDB" id="A0AAV8UH76"/>
<dbReference type="PROSITE" id="PS51005">
    <property type="entry name" value="NAC"/>
    <property type="match status" value="1"/>
</dbReference>
<evidence type="ECO:0000313" key="7">
    <source>
        <dbReference type="EMBL" id="KAJ8900562.1"/>
    </source>
</evidence>
<name>A0AAV8UH76_9ROSI</name>
<accession>A0AAV8UH76</accession>
<organism evidence="7 8">
    <name type="scientific">Erythroxylum novogranatense</name>
    <dbReference type="NCBI Taxonomy" id="1862640"/>
    <lineage>
        <taxon>Eukaryota</taxon>
        <taxon>Viridiplantae</taxon>
        <taxon>Streptophyta</taxon>
        <taxon>Embryophyta</taxon>
        <taxon>Tracheophyta</taxon>
        <taxon>Spermatophyta</taxon>
        <taxon>Magnoliopsida</taxon>
        <taxon>eudicotyledons</taxon>
        <taxon>Gunneridae</taxon>
        <taxon>Pentapetalae</taxon>
        <taxon>rosids</taxon>
        <taxon>fabids</taxon>
        <taxon>Malpighiales</taxon>
        <taxon>Erythroxylaceae</taxon>
        <taxon>Erythroxylum</taxon>
    </lineage>
</organism>
<sequence>MKGKVIGWKKALVFYFGKPPNGEKTSWIMHEYTLRNAPPSSTTGSDDMKLDVWVLCKIHKHTRKSDTKPEQDTSGNKSLSKFQNQSSENSFLERQQPNLMEESSSNYTQVEAPPVLLPEFPGQYEEEKMHLPEFSGQLEEDMLLLDFPEDLSLPEIFYTP</sequence>
<dbReference type="Gene3D" id="2.170.150.80">
    <property type="entry name" value="NAC domain"/>
    <property type="match status" value="1"/>
</dbReference>
<dbReference type="GO" id="GO:0006355">
    <property type="term" value="P:regulation of DNA-templated transcription"/>
    <property type="evidence" value="ECO:0007669"/>
    <property type="project" value="InterPro"/>
</dbReference>
<reference evidence="7 8" key="1">
    <citation type="submission" date="2021-09" db="EMBL/GenBank/DDBJ databases">
        <title>Genomic insights and catalytic innovation underlie evolution of tropane alkaloids biosynthesis.</title>
        <authorList>
            <person name="Wang Y.-J."/>
            <person name="Tian T."/>
            <person name="Huang J.-P."/>
            <person name="Huang S.-X."/>
        </authorList>
    </citation>
    <scope>NUCLEOTIDE SEQUENCE [LARGE SCALE GENOMIC DNA]</scope>
    <source>
        <strain evidence="7">KIB-2018</strain>
        <tissue evidence="7">Leaf</tissue>
    </source>
</reference>
<dbReference type="PANTHER" id="PTHR31719">
    <property type="entry name" value="NAC TRANSCRIPTION FACTOR 56"/>
    <property type="match status" value="1"/>
</dbReference>
<dbReference type="SUPFAM" id="SSF101941">
    <property type="entry name" value="NAC domain"/>
    <property type="match status" value="1"/>
</dbReference>
<evidence type="ECO:0000256" key="2">
    <source>
        <dbReference type="ARBA" id="ARBA00023125"/>
    </source>
</evidence>
<keyword evidence="1" id="KW-0805">Transcription regulation</keyword>
<dbReference type="Pfam" id="PF02365">
    <property type="entry name" value="NAM"/>
    <property type="match status" value="1"/>
</dbReference>
<keyword evidence="4" id="KW-0539">Nucleus</keyword>
<comment type="caution">
    <text evidence="7">The sequence shown here is derived from an EMBL/GenBank/DDBJ whole genome shotgun (WGS) entry which is preliminary data.</text>
</comment>
<evidence type="ECO:0000259" key="6">
    <source>
        <dbReference type="PROSITE" id="PS51005"/>
    </source>
</evidence>
<feature type="domain" description="NAC" evidence="6">
    <location>
        <begin position="1"/>
        <end position="61"/>
    </location>
</feature>
<evidence type="ECO:0000256" key="3">
    <source>
        <dbReference type="ARBA" id="ARBA00023163"/>
    </source>
</evidence>